<dbReference type="PANTHER" id="PTHR30193:SF37">
    <property type="entry name" value="INNER MEMBRANE ABC TRANSPORTER PERMEASE PROTEIN YCJO"/>
    <property type="match status" value="1"/>
</dbReference>
<dbReference type="CDD" id="cd06261">
    <property type="entry name" value="TM_PBP2"/>
    <property type="match status" value="1"/>
</dbReference>
<evidence type="ECO:0000256" key="2">
    <source>
        <dbReference type="ARBA" id="ARBA00022448"/>
    </source>
</evidence>
<keyword evidence="2 7" id="KW-0813">Transport</keyword>
<keyword evidence="6 7" id="KW-0472">Membrane</keyword>
<evidence type="ECO:0000256" key="1">
    <source>
        <dbReference type="ARBA" id="ARBA00004651"/>
    </source>
</evidence>
<dbReference type="InterPro" id="IPR051393">
    <property type="entry name" value="ABC_transporter_permease"/>
</dbReference>
<organism evidence="9 10">
    <name type="scientific">Teretinema zuelzerae</name>
    <dbReference type="NCBI Taxonomy" id="156"/>
    <lineage>
        <taxon>Bacteria</taxon>
        <taxon>Pseudomonadati</taxon>
        <taxon>Spirochaetota</taxon>
        <taxon>Spirochaetia</taxon>
        <taxon>Spirochaetales</taxon>
        <taxon>Treponemataceae</taxon>
        <taxon>Teretinema</taxon>
    </lineage>
</organism>
<dbReference type="PANTHER" id="PTHR30193">
    <property type="entry name" value="ABC TRANSPORTER PERMEASE PROTEIN"/>
    <property type="match status" value="1"/>
</dbReference>
<evidence type="ECO:0000256" key="3">
    <source>
        <dbReference type="ARBA" id="ARBA00022475"/>
    </source>
</evidence>
<dbReference type="GO" id="GO:0055085">
    <property type="term" value="P:transmembrane transport"/>
    <property type="evidence" value="ECO:0007669"/>
    <property type="project" value="InterPro"/>
</dbReference>
<evidence type="ECO:0000256" key="4">
    <source>
        <dbReference type="ARBA" id="ARBA00022692"/>
    </source>
</evidence>
<dbReference type="PROSITE" id="PS50928">
    <property type="entry name" value="ABC_TM1"/>
    <property type="match status" value="1"/>
</dbReference>
<dbReference type="InterPro" id="IPR000515">
    <property type="entry name" value="MetI-like"/>
</dbReference>
<sequence length="296" mass="32923">MTKKPSNIPLLTFLLAPALLLFTLFVVIPVFQAMFFSLFKWNGLGPLADFRGLNNFRLLFKNAVFHKALTNNLVIIVVSLAVEIPIALYAALIISRKDFKLAVFFRTFFFLPYVLSEVIAGLLWQFIYHPQYGLVKALFAFFAPGTDAPALLGDPRTVLGAIMVAVIWKYFGFHMSILIAGLQDINEEVKEAAKIDGASEGQTTRLIILPLLKPTIMISVFFSIIGSFQVFDVIWAMGKGDPVNAAETMVTYLYKFGIQRFNIGYGSAVAITIFGICLAFSLMYNRLLMKSEGANS</sequence>
<feature type="transmembrane region" description="Helical" evidence="7">
    <location>
        <begin position="158"/>
        <end position="182"/>
    </location>
</feature>
<proteinExistence type="inferred from homology"/>
<comment type="similarity">
    <text evidence="7">Belongs to the binding-protein-dependent transport system permease family.</text>
</comment>
<keyword evidence="5 7" id="KW-1133">Transmembrane helix</keyword>
<dbReference type="AlphaFoldDB" id="A0AAE3EI06"/>
<feature type="transmembrane region" description="Helical" evidence="7">
    <location>
        <begin position="215"/>
        <end position="237"/>
    </location>
</feature>
<feature type="transmembrane region" description="Helical" evidence="7">
    <location>
        <begin position="73"/>
        <end position="95"/>
    </location>
</feature>
<feature type="domain" description="ABC transmembrane type-1" evidence="8">
    <location>
        <begin position="69"/>
        <end position="284"/>
    </location>
</feature>
<accession>A0AAE3EI06</accession>
<keyword evidence="3" id="KW-1003">Cell membrane</keyword>
<keyword evidence="4 7" id="KW-0812">Transmembrane</keyword>
<feature type="transmembrane region" description="Helical" evidence="7">
    <location>
        <begin position="263"/>
        <end position="284"/>
    </location>
</feature>
<evidence type="ECO:0000313" key="9">
    <source>
        <dbReference type="EMBL" id="MCD1655037.1"/>
    </source>
</evidence>
<evidence type="ECO:0000256" key="7">
    <source>
        <dbReference type="RuleBase" id="RU363032"/>
    </source>
</evidence>
<dbReference type="GO" id="GO:0005886">
    <property type="term" value="C:plasma membrane"/>
    <property type="evidence" value="ECO:0007669"/>
    <property type="project" value="UniProtKB-SubCell"/>
</dbReference>
<dbReference type="Gene3D" id="1.10.3720.10">
    <property type="entry name" value="MetI-like"/>
    <property type="match status" value="1"/>
</dbReference>
<dbReference type="EMBL" id="JAINWA010000003">
    <property type="protein sequence ID" value="MCD1655037.1"/>
    <property type="molecule type" value="Genomic_DNA"/>
</dbReference>
<dbReference type="SUPFAM" id="SSF161098">
    <property type="entry name" value="MetI-like"/>
    <property type="match status" value="1"/>
</dbReference>
<keyword evidence="10" id="KW-1185">Reference proteome</keyword>
<comment type="caution">
    <text evidence="9">The sequence shown here is derived from an EMBL/GenBank/DDBJ whole genome shotgun (WGS) entry which is preliminary data.</text>
</comment>
<name>A0AAE3EI06_9SPIR</name>
<gene>
    <name evidence="9" type="ORF">K7J14_10040</name>
</gene>
<evidence type="ECO:0000313" key="10">
    <source>
        <dbReference type="Proteomes" id="UP001198163"/>
    </source>
</evidence>
<evidence type="ECO:0000256" key="6">
    <source>
        <dbReference type="ARBA" id="ARBA00023136"/>
    </source>
</evidence>
<protein>
    <submittedName>
        <fullName evidence="9">Sugar ABC transporter permease</fullName>
    </submittedName>
</protein>
<dbReference type="Proteomes" id="UP001198163">
    <property type="component" value="Unassembled WGS sequence"/>
</dbReference>
<dbReference type="Pfam" id="PF00528">
    <property type="entry name" value="BPD_transp_1"/>
    <property type="match status" value="1"/>
</dbReference>
<comment type="subcellular location">
    <subcellularLocation>
        <location evidence="1 7">Cell membrane</location>
        <topology evidence="1 7">Multi-pass membrane protein</topology>
    </subcellularLocation>
</comment>
<dbReference type="RefSeq" id="WP_230755782.1">
    <property type="nucleotide sequence ID" value="NZ_JAINWA010000003.1"/>
</dbReference>
<evidence type="ECO:0000259" key="8">
    <source>
        <dbReference type="PROSITE" id="PS50928"/>
    </source>
</evidence>
<feature type="transmembrane region" description="Helical" evidence="7">
    <location>
        <begin position="107"/>
        <end position="127"/>
    </location>
</feature>
<reference evidence="9" key="1">
    <citation type="submission" date="2021-08" db="EMBL/GenBank/DDBJ databases">
        <title>Comparative analyses of Brucepasteria parasyntrophica and Teretinema zuelzerae.</title>
        <authorList>
            <person name="Song Y."/>
            <person name="Brune A."/>
        </authorList>
    </citation>
    <scope>NUCLEOTIDE SEQUENCE</scope>
    <source>
        <strain evidence="9">DSM 1903</strain>
    </source>
</reference>
<evidence type="ECO:0000256" key="5">
    <source>
        <dbReference type="ARBA" id="ARBA00022989"/>
    </source>
</evidence>
<dbReference type="InterPro" id="IPR035906">
    <property type="entry name" value="MetI-like_sf"/>
</dbReference>